<dbReference type="Pfam" id="PF26196">
    <property type="entry name" value="Ig_SMCHD1_4th"/>
    <property type="match status" value="1"/>
</dbReference>
<feature type="domain" description="SMCHD1 Ig-like" evidence="2">
    <location>
        <begin position="675"/>
        <end position="804"/>
    </location>
</feature>
<dbReference type="Pfam" id="PF26197">
    <property type="entry name" value="Ig_SMCHD1_5th"/>
    <property type="match status" value="1"/>
</dbReference>
<feature type="domain" description="SMCHD1 Ig-like" evidence="5">
    <location>
        <begin position="1029"/>
        <end position="1126"/>
    </location>
</feature>
<evidence type="ECO:0000259" key="3">
    <source>
        <dbReference type="Pfam" id="PF26195"/>
    </source>
</evidence>
<comment type="caution">
    <text evidence="9">The sequence shown here is derived from an EMBL/GenBank/DDBJ whole genome shotgun (WGS) entry which is preliminary data.</text>
</comment>
<dbReference type="Pfam" id="PF13589">
    <property type="entry name" value="HATPase_c_3"/>
    <property type="match status" value="1"/>
</dbReference>
<dbReference type="InterPro" id="IPR038892">
    <property type="entry name" value="SMCHD1"/>
</dbReference>
<feature type="domain" description="SMCHD1 Ig-like" evidence="6">
    <location>
        <begin position="1235"/>
        <end position="1347"/>
    </location>
</feature>
<dbReference type="InterPro" id="IPR055109">
    <property type="entry name" value="SMCHD1_S5"/>
</dbReference>
<evidence type="ECO:0000259" key="5">
    <source>
        <dbReference type="Pfam" id="PF26197"/>
    </source>
</evidence>
<dbReference type="InterPro" id="IPR058614">
    <property type="entry name" value="Ig_SMCHD1_5th"/>
</dbReference>
<evidence type="ECO:0000259" key="8">
    <source>
        <dbReference type="Pfam" id="PF26201"/>
    </source>
</evidence>
<dbReference type="GO" id="GO:0006302">
    <property type="term" value="P:double-strand break repair"/>
    <property type="evidence" value="ECO:0007669"/>
    <property type="project" value="InterPro"/>
</dbReference>
<dbReference type="InterPro" id="IPR058613">
    <property type="entry name" value="Ig_SMCHD1_4th"/>
</dbReference>
<feature type="domain" description="SMCHD1 Ig-like" evidence="3">
    <location>
        <begin position="811"/>
        <end position="909"/>
    </location>
</feature>
<evidence type="ECO:0000259" key="7">
    <source>
        <dbReference type="Pfam" id="PF26199"/>
    </source>
</evidence>
<evidence type="ECO:0000259" key="6">
    <source>
        <dbReference type="Pfam" id="PF26198"/>
    </source>
</evidence>
<dbReference type="EMBL" id="CADEAL010000335">
    <property type="protein sequence ID" value="CAB1418676.1"/>
    <property type="molecule type" value="Genomic_DNA"/>
</dbReference>
<dbReference type="InterPro" id="IPR058616">
    <property type="entry name" value="Ig_SMCHD1_8th"/>
</dbReference>
<accession>A0A9N7TUD8</accession>
<gene>
    <name evidence="9" type="ORF">PLEPLA_LOCUS6502</name>
</gene>
<organism evidence="9 10">
    <name type="scientific">Pleuronectes platessa</name>
    <name type="common">European plaice</name>
    <dbReference type="NCBI Taxonomy" id="8262"/>
    <lineage>
        <taxon>Eukaryota</taxon>
        <taxon>Metazoa</taxon>
        <taxon>Chordata</taxon>
        <taxon>Craniata</taxon>
        <taxon>Vertebrata</taxon>
        <taxon>Euteleostomi</taxon>
        <taxon>Actinopterygii</taxon>
        <taxon>Neopterygii</taxon>
        <taxon>Teleostei</taxon>
        <taxon>Neoteleostei</taxon>
        <taxon>Acanthomorphata</taxon>
        <taxon>Carangaria</taxon>
        <taxon>Pleuronectiformes</taxon>
        <taxon>Pleuronectoidei</taxon>
        <taxon>Pleuronectidae</taxon>
        <taxon>Pleuronectes</taxon>
    </lineage>
</organism>
<dbReference type="InterPro" id="IPR058611">
    <property type="entry name" value="Ig_SMCHD1_1st"/>
</dbReference>
<evidence type="ECO:0008006" key="11">
    <source>
        <dbReference type="Google" id="ProtNLM"/>
    </source>
</evidence>
<evidence type="ECO:0000259" key="4">
    <source>
        <dbReference type="Pfam" id="PF26196"/>
    </source>
</evidence>
<protein>
    <recommendedName>
        <fullName evidence="11">Structural maintenance of chromosomes flexible hinge domain-containing protein 1</fullName>
    </recommendedName>
</protein>
<dbReference type="InterPro" id="IPR058612">
    <property type="entry name" value="Ig_SMCHD1_2nd"/>
</dbReference>
<feature type="domain" description="SMCHD1 Ig-like" evidence="4">
    <location>
        <begin position="917"/>
        <end position="1019"/>
    </location>
</feature>
<dbReference type="InterPro" id="IPR058615">
    <property type="entry name" value="Ig_SMCHD1_6th"/>
</dbReference>
<dbReference type="PANTHER" id="PTHR22640:SF2">
    <property type="entry name" value="STRUCTURAL MAINTENANCE OF CHROMOSOMES FLEXIBLE HINGE DOMAIN-CONTAINING PROTEIN 1"/>
    <property type="match status" value="1"/>
</dbReference>
<dbReference type="SUPFAM" id="SSF55874">
    <property type="entry name" value="ATPase domain of HSP90 chaperone/DNA topoisomerase II/histidine kinase"/>
    <property type="match status" value="1"/>
</dbReference>
<dbReference type="Pfam" id="PF26198">
    <property type="entry name" value="Ig_SMCHD1_6th"/>
    <property type="match status" value="1"/>
</dbReference>
<dbReference type="Pfam" id="PF26195">
    <property type="entry name" value="Ig_SMCHD1_2nd"/>
    <property type="match status" value="1"/>
</dbReference>
<dbReference type="Proteomes" id="UP001153269">
    <property type="component" value="Unassembled WGS sequence"/>
</dbReference>
<dbReference type="Pfam" id="PF26201">
    <property type="entry name" value="Ig_SMCHD1_7th"/>
    <property type="match status" value="1"/>
</dbReference>
<keyword evidence="10" id="KW-1185">Reference proteome</keyword>
<feature type="domain" description="SMCHD1 Ig-like" evidence="8">
    <location>
        <begin position="1350"/>
        <end position="1451"/>
    </location>
</feature>
<dbReference type="Pfam" id="PF26194">
    <property type="entry name" value="Ig_SMCHD1_1st"/>
    <property type="match status" value="1"/>
</dbReference>
<evidence type="ECO:0000259" key="1">
    <source>
        <dbReference type="Pfam" id="PF22899"/>
    </source>
</evidence>
<dbReference type="InterPro" id="IPR058617">
    <property type="entry name" value="Ig_SMCHD1_7th"/>
</dbReference>
<evidence type="ECO:0000259" key="2">
    <source>
        <dbReference type="Pfam" id="PF26194"/>
    </source>
</evidence>
<feature type="domain" description="SMCHD1 Ig-like" evidence="7">
    <location>
        <begin position="1472"/>
        <end position="1527"/>
    </location>
</feature>
<evidence type="ECO:0000313" key="9">
    <source>
        <dbReference type="EMBL" id="CAB1418676.1"/>
    </source>
</evidence>
<dbReference type="PANTHER" id="PTHR22640">
    <property type="entry name" value="STRUCTURAL MAINTENANCE OF CHROMOSOMES FLEXIBLE HINGE DOMAIN-CONTAINING PROTEIN 1"/>
    <property type="match status" value="1"/>
</dbReference>
<dbReference type="Pfam" id="PF26199">
    <property type="entry name" value="Ig_SMCHD1_8th"/>
    <property type="match status" value="1"/>
</dbReference>
<dbReference type="Gene3D" id="3.30.565.10">
    <property type="entry name" value="Histidine kinase-like ATPase, C-terminal domain"/>
    <property type="match status" value="1"/>
</dbReference>
<name>A0A9N7TUD8_PLEPL</name>
<feature type="domain" description="SMCHD1 ribosomal S5" evidence="1">
    <location>
        <begin position="383"/>
        <end position="556"/>
    </location>
</feature>
<sequence>MFSSVAPMSRGIQRPKRRIIRVCDCRLQTSAGSSGHELETSGMNFHGFLGLLVKKFPVRSDEMFVVATTDRKALDSNTFEELQDGCTLYLLHKLDQDLPAAMEEQITFIPHYDTLIQGGLYEYYDSEGQKSLSYTLAELIDNSLWATSKNTERRTIEIRMLFDESVGKAAIIALDNGCGMTSQKLRDWAVYRCSKFNRPTEKYVRPDPAPRSLNSDISYFGVGGKQAIFYIGDSVRMITKSVGCPDVHELILSKEDFKRKEENKEDIYKSVIKNRKPGDRSHAIKADERFLHSLIAEEPGKDSFTAVVITGIRPEHVAFLKQDFKVLTRQLAHTYHYYIHGVNGNDQSSIFTNSDHSKIDIQVTLREKPPKFPRVVNLREIDDDMQTLYIKAAADTFEFKAATGVDTGRVEGIIRYHPFLYDKETYPLGPEVAEAFHDEEDCDGESGLLHQARGKRPIFECFWNGRLIPYTTVHEFDWCAWKVKGAKVPEDCYGRFSGVLFTDDKFQVTTNKLTFMDLEQRVKGRETIFTRVVDGQEQRTNIQREFTQWLTNCHENLDKQVKFLGFRKIETRSDMGSKKIWAAFSAIELDGKMYRTDQLVKSQRTQPIIHGTVLQFLLQGQHDKDVFATGGLVEVRLEPKGLYNKNKIIPIFKIDRNATDESIKKNIENDLCRLPHELKVIWQESNEWSQNGVCPAGTPLGPLRVEIMNKKGEEMSRMPATRQGTGIKLSVKLTVVKNGPEKADEVLSLVAQHTARWSFWFKKIERLNDPGSYTLCLNTLIHDTGDTVFGGQDLPNSKISFTITAGTAEAFVLGETNPTLHVGVPFDIPLQLTDGYGNSTKPLSSLLPALECRDLEVSYATVDCSGSKFIIKGVKARGKVLNNQPAKKYDLRVTLTGLKKPTQTIKISLLPGNPHSLHVKTDDNPVVIQNRTAARFNVEVHDEAGNVTTHPRQIVHCQVQVPGLTPTTVDCSRTGAGQLVTKPINLKIVGGEPQKLKVQFEMPSRRNVESVVRELTVIPSTRVSQIMVCRQDGESLVLRSDEKISWLAGGSLENLFYKLYDEAGRAVPITEEIASMVKVNWTKEVDVKDLVLGKLPAVPVPTQVHEERFYQVSYQDQSVSVSFTIVPRPDEPAKLRTTLLNDTVKLGETLSGSINLELVDKYDNATRTLTATCVKNLNVKAECLDKEAVSYQWQESSRSVDVTGICFLRGTPGIKNLLFTYQTYTTYQIVNVTAGDPALLKLVSGPSQPLQVINDHSIPTPFLIQLVDEWGNVSTDKRVVVVIKSSPPGLKVSSGVVSQPVDSEGKASFTVNSVSGQRGCYQLDFDGSLNNKHIPGPTVNLTVLPNPNKPVSLTVDYSTAARFPAGGTFPVFSVTVVSDEGSPMTTFNPAAVTMLLWEGEASDRRPPHTPTELKCSKPMDNERKDCFHFRDKKIPETAGNHTVQFSLLIDQTNFLLSNKIILNVVANQPVKLAPESQPPAPVVSCCRDVKNRTLVQDMTLRIMDSYGNPAGKNLVGKLVVSITNCSAWRRDRSTSPGWPSWRTARARTAVNTSLRFQPDVPQVPTPLAPFELTFHFYDDAVNQQRVCDLLKKKDRLSCAISVHKQLFDGYSELSNMYTVQHQTASAKVADQTQVLKRKNVTVTESIPAIDQLLTGEDHGS</sequence>
<evidence type="ECO:0000313" key="10">
    <source>
        <dbReference type="Proteomes" id="UP001153269"/>
    </source>
</evidence>
<proteinExistence type="predicted"/>
<dbReference type="Pfam" id="PF22899">
    <property type="entry name" value="SMCHD1_S5"/>
    <property type="match status" value="1"/>
</dbReference>
<dbReference type="InterPro" id="IPR036890">
    <property type="entry name" value="HATPase_C_sf"/>
</dbReference>
<reference evidence="9" key="1">
    <citation type="submission" date="2020-03" db="EMBL/GenBank/DDBJ databases">
        <authorList>
            <person name="Weist P."/>
        </authorList>
    </citation>
    <scope>NUCLEOTIDE SEQUENCE</scope>
</reference>